<sequence length="261" mass="29904">MIDRETITRLARLRGVKPFQEEKTYIQTMILRSIYLKIARDLVFKGGTALYLFHGLNRFSEDLDFTLSSPENMDRIMDESMNDLRFSGIDGYVKSVQGLPDSINFRFSCQGPLYTTEVSRVTVKIDISTRERILLEPGILSLDPPYPDILPFSCAVMNARELQAEKVRAILTRNKARDLYDLWFIFKRSSGDFCTLNMINSKLSYYSAAYTHTDFVDALNRKKPIWNSDLEPVIIGKVPEFDAVIKEVLGFVKNIELTSGV</sequence>
<accession>T0ZX34</accession>
<reference evidence="1" key="1">
    <citation type="submission" date="2013-08" db="EMBL/GenBank/DDBJ databases">
        <authorList>
            <person name="Mendez C."/>
            <person name="Richter M."/>
            <person name="Ferrer M."/>
            <person name="Sanchez J."/>
        </authorList>
    </citation>
    <scope>NUCLEOTIDE SEQUENCE</scope>
</reference>
<gene>
    <name evidence="1" type="ORF">B1B_17173</name>
</gene>
<name>T0ZX34_9ZZZZ</name>
<comment type="caution">
    <text evidence="1">The sequence shown here is derived from an EMBL/GenBank/DDBJ whole genome shotgun (WGS) entry which is preliminary data.</text>
</comment>
<dbReference type="AlphaFoldDB" id="T0ZX34"/>
<dbReference type="Pfam" id="PF08843">
    <property type="entry name" value="AbiEii"/>
    <property type="match status" value="1"/>
</dbReference>
<dbReference type="Gene3D" id="3.10.450.620">
    <property type="entry name" value="JHP933, nucleotidyltransferase-like core domain"/>
    <property type="match status" value="1"/>
</dbReference>
<reference evidence="1" key="2">
    <citation type="journal article" date="2014" name="ISME J.">
        <title>Microbial stratification in low pH oxic and suboxic macroscopic growths along an acid mine drainage.</title>
        <authorList>
            <person name="Mendez-Garcia C."/>
            <person name="Mesa V."/>
            <person name="Sprenger R.R."/>
            <person name="Richter M."/>
            <person name="Diez M.S."/>
            <person name="Solano J."/>
            <person name="Bargiela R."/>
            <person name="Golyshina O.V."/>
            <person name="Manteca A."/>
            <person name="Ramos J.L."/>
            <person name="Gallego J.R."/>
            <person name="Llorente I."/>
            <person name="Martins Dos Santos V.A."/>
            <person name="Jensen O.N."/>
            <person name="Pelaez A.I."/>
            <person name="Sanchez J."/>
            <person name="Ferrer M."/>
        </authorList>
    </citation>
    <scope>NUCLEOTIDE SEQUENCE</scope>
</reference>
<evidence type="ECO:0000313" key="1">
    <source>
        <dbReference type="EMBL" id="EQD34490.1"/>
    </source>
</evidence>
<protein>
    <submittedName>
        <fullName evidence="1">Protein containing DUF1814</fullName>
    </submittedName>
</protein>
<dbReference type="InterPro" id="IPR014942">
    <property type="entry name" value="AbiEii"/>
</dbReference>
<proteinExistence type="predicted"/>
<dbReference type="EMBL" id="AUZY01011475">
    <property type="protein sequence ID" value="EQD34490.1"/>
    <property type="molecule type" value="Genomic_DNA"/>
</dbReference>
<organism evidence="1">
    <name type="scientific">mine drainage metagenome</name>
    <dbReference type="NCBI Taxonomy" id="410659"/>
    <lineage>
        <taxon>unclassified sequences</taxon>
        <taxon>metagenomes</taxon>
        <taxon>ecological metagenomes</taxon>
    </lineage>
</organism>